<dbReference type="CDD" id="cd00093">
    <property type="entry name" value="HTH_XRE"/>
    <property type="match status" value="1"/>
</dbReference>
<gene>
    <name evidence="5" type="ORF">BN2475_90116</name>
</gene>
<organism evidence="5 6">
    <name type="scientific">Paraburkholderia ribeironis</name>
    <dbReference type="NCBI Taxonomy" id="1247936"/>
    <lineage>
        <taxon>Bacteria</taxon>
        <taxon>Pseudomonadati</taxon>
        <taxon>Pseudomonadota</taxon>
        <taxon>Betaproteobacteria</taxon>
        <taxon>Burkholderiales</taxon>
        <taxon>Burkholderiaceae</taxon>
        <taxon>Paraburkholderia</taxon>
    </lineage>
</organism>
<reference evidence="5 6" key="1">
    <citation type="submission" date="2016-12" db="EMBL/GenBank/DDBJ databases">
        <authorList>
            <person name="Song W.-J."/>
            <person name="Kurnit D.M."/>
        </authorList>
    </citation>
    <scope>NUCLEOTIDE SEQUENCE [LARGE SCALE GENOMIC DNA]</scope>
    <source>
        <strain evidence="5 6">STM7296</strain>
    </source>
</reference>
<dbReference type="PANTHER" id="PTHR46797:SF23">
    <property type="entry name" value="HTH-TYPE TRANSCRIPTIONAL REGULATOR SUTR"/>
    <property type="match status" value="1"/>
</dbReference>
<evidence type="ECO:0000313" key="5">
    <source>
        <dbReference type="EMBL" id="SIT36602.1"/>
    </source>
</evidence>
<proteinExistence type="predicted"/>
<dbReference type="GO" id="GO:0003677">
    <property type="term" value="F:DNA binding"/>
    <property type="evidence" value="ECO:0007669"/>
    <property type="project" value="UniProtKB-KW"/>
</dbReference>
<dbReference type="InterPro" id="IPR050807">
    <property type="entry name" value="TransReg_Diox_bact_type"/>
</dbReference>
<dbReference type="InterPro" id="IPR010982">
    <property type="entry name" value="Lambda_DNA-bd_dom_sf"/>
</dbReference>
<dbReference type="AlphaFoldDB" id="A0A1N7RNC0"/>
<dbReference type="InterPro" id="IPR001387">
    <property type="entry name" value="Cro/C1-type_HTH"/>
</dbReference>
<evidence type="ECO:0000256" key="1">
    <source>
        <dbReference type="ARBA" id="ARBA00023015"/>
    </source>
</evidence>
<accession>A0A1N7RNC0</accession>
<dbReference type="PROSITE" id="PS50943">
    <property type="entry name" value="HTH_CROC1"/>
    <property type="match status" value="1"/>
</dbReference>
<evidence type="ECO:0000313" key="6">
    <source>
        <dbReference type="Proteomes" id="UP000187012"/>
    </source>
</evidence>
<dbReference type="SUPFAM" id="SSF47413">
    <property type="entry name" value="lambda repressor-like DNA-binding domains"/>
    <property type="match status" value="1"/>
</dbReference>
<dbReference type="PANTHER" id="PTHR46797">
    <property type="entry name" value="HTH-TYPE TRANSCRIPTIONAL REGULATOR"/>
    <property type="match status" value="1"/>
</dbReference>
<dbReference type="EMBL" id="CYGX02000009">
    <property type="protein sequence ID" value="SIT36602.1"/>
    <property type="molecule type" value="Genomic_DNA"/>
</dbReference>
<feature type="domain" description="HTH cro/C1-type" evidence="4">
    <location>
        <begin position="18"/>
        <end position="72"/>
    </location>
</feature>
<dbReference type="SMART" id="SM00530">
    <property type="entry name" value="HTH_XRE"/>
    <property type="match status" value="1"/>
</dbReference>
<keyword evidence="3" id="KW-0804">Transcription</keyword>
<dbReference type="Proteomes" id="UP000187012">
    <property type="component" value="Unassembled WGS sequence"/>
</dbReference>
<name>A0A1N7RNC0_9BURK</name>
<evidence type="ECO:0000256" key="3">
    <source>
        <dbReference type="ARBA" id="ARBA00023163"/>
    </source>
</evidence>
<dbReference type="STRING" id="1247936.BN2475_90116"/>
<protein>
    <submittedName>
        <fullName evidence="5">Transcriptional regulator, XRE family</fullName>
    </submittedName>
</protein>
<sequence length="88" mass="10004">MNKKEIDPWLRGLLAHNLRRIRNEKAVTQEDLSEQCGFHRTYVSQVERCLANVSVDNLQRLAEALEVSPIVLLQPGKPVDDKKRAPSA</sequence>
<dbReference type="OrthoDB" id="8527856at2"/>
<keyword evidence="2" id="KW-0238">DNA-binding</keyword>
<evidence type="ECO:0000256" key="2">
    <source>
        <dbReference type="ARBA" id="ARBA00023125"/>
    </source>
</evidence>
<dbReference type="Gene3D" id="1.10.260.40">
    <property type="entry name" value="lambda repressor-like DNA-binding domains"/>
    <property type="match status" value="1"/>
</dbReference>
<dbReference type="GO" id="GO:0003700">
    <property type="term" value="F:DNA-binding transcription factor activity"/>
    <property type="evidence" value="ECO:0007669"/>
    <property type="project" value="TreeGrafter"/>
</dbReference>
<dbReference type="Pfam" id="PF01381">
    <property type="entry name" value="HTH_3"/>
    <property type="match status" value="1"/>
</dbReference>
<dbReference type="GO" id="GO:0005829">
    <property type="term" value="C:cytosol"/>
    <property type="evidence" value="ECO:0007669"/>
    <property type="project" value="TreeGrafter"/>
</dbReference>
<keyword evidence="1" id="KW-0805">Transcription regulation</keyword>
<evidence type="ECO:0000259" key="4">
    <source>
        <dbReference type="PROSITE" id="PS50943"/>
    </source>
</evidence>
<dbReference type="RefSeq" id="WP_094778322.1">
    <property type="nucleotide sequence ID" value="NZ_CYGX02000009.1"/>
</dbReference>
<keyword evidence="6" id="KW-1185">Reference proteome</keyword>